<reference evidence="3" key="1">
    <citation type="journal article" date="2019" name="Int. J. Syst. Evol. Microbiol.">
        <title>The Global Catalogue of Microorganisms (GCM) 10K type strain sequencing project: providing services to taxonomists for standard genome sequencing and annotation.</title>
        <authorList>
            <consortium name="The Broad Institute Genomics Platform"/>
            <consortium name="The Broad Institute Genome Sequencing Center for Infectious Disease"/>
            <person name="Wu L."/>
            <person name="Ma J."/>
        </authorList>
    </citation>
    <scope>NUCLEOTIDE SEQUENCE [LARGE SCALE GENOMIC DNA]</scope>
    <source>
        <strain evidence="3">CCUG 60527</strain>
    </source>
</reference>
<evidence type="ECO:0000259" key="1">
    <source>
        <dbReference type="Pfam" id="PF04471"/>
    </source>
</evidence>
<dbReference type="Pfam" id="PF04471">
    <property type="entry name" value="Mrr_cat"/>
    <property type="match status" value="1"/>
</dbReference>
<dbReference type="EMBL" id="JBHTJR010000009">
    <property type="protein sequence ID" value="MFD0991679.1"/>
    <property type="molecule type" value="Genomic_DNA"/>
</dbReference>
<dbReference type="EC" id="3.1.21.-" evidence="2"/>
<keyword evidence="3" id="KW-1185">Reference proteome</keyword>
<dbReference type="GO" id="GO:0004519">
    <property type="term" value="F:endonuclease activity"/>
    <property type="evidence" value="ECO:0007669"/>
    <property type="project" value="UniProtKB-KW"/>
</dbReference>
<sequence>MNKNTEYEKFAQEVYQGLLNDDGLTTEVKHNIKLQGKSSKHQIDVYWEYKFAGVNHKVAIECKNYNKKLSIGIIRNFYGVLSDVGNINGILVTTIGYQKGAKEFAEHHGINLIVLREPKSEDWEGRVKTIVTNVQAISQNAKKWFVQLDYGWCKNNLPEEKINSIEVKISGMNNEIGIYDSKENKVKSFLQLQDELPFNEEKLLDNEHFYEFENTFIKSENLGHIKIKGIQIKYDTVINKSQWVFDAEKTTKAILKNILTGEMKFIKESYT</sequence>
<dbReference type="RefSeq" id="WP_386104209.1">
    <property type="nucleotide sequence ID" value="NZ_JBHTJR010000009.1"/>
</dbReference>
<dbReference type="InterPro" id="IPR011856">
    <property type="entry name" value="tRNA_endonuc-like_dom_sf"/>
</dbReference>
<dbReference type="InterPro" id="IPR011335">
    <property type="entry name" value="Restrct_endonuc-II-like"/>
</dbReference>
<dbReference type="Gene3D" id="3.40.1350.10">
    <property type="match status" value="1"/>
</dbReference>
<keyword evidence="2" id="KW-0540">Nuclease</keyword>
<proteinExistence type="predicted"/>
<accession>A0ABW3JP04</accession>
<comment type="caution">
    <text evidence="2">The sequence shown here is derived from an EMBL/GenBank/DDBJ whole genome shotgun (WGS) entry which is preliminary data.</text>
</comment>
<dbReference type="SUPFAM" id="SSF52980">
    <property type="entry name" value="Restriction endonuclease-like"/>
    <property type="match status" value="1"/>
</dbReference>
<organism evidence="2 3">
    <name type="scientific">Tenacibaculum geojense</name>
    <dbReference type="NCBI Taxonomy" id="915352"/>
    <lineage>
        <taxon>Bacteria</taxon>
        <taxon>Pseudomonadati</taxon>
        <taxon>Bacteroidota</taxon>
        <taxon>Flavobacteriia</taxon>
        <taxon>Flavobacteriales</taxon>
        <taxon>Flavobacteriaceae</taxon>
        <taxon>Tenacibaculum</taxon>
    </lineage>
</organism>
<protein>
    <submittedName>
        <fullName evidence="2">Restriction endonuclease</fullName>
        <ecNumber evidence="2">3.1.21.-</ecNumber>
    </submittedName>
</protein>
<evidence type="ECO:0000313" key="3">
    <source>
        <dbReference type="Proteomes" id="UP001597062"/>
    </source>
</evidence>
<evidence type="ECO:0000313" key="2">
    <source>
        <dbReference type="EMBL" id="MFD0991679.1"/>
    </source>
</evidence>
<name>A0ABW3JP04_9FLAO</name>
<dbReference type="GO" id="GO:0016787">
    <property type="term" value="F:hydrolase activity"/>
    <property type="evidence" value="ECO:0007669"/>
    <property type="project" value="UniProtKB-KW"/>
</dbReference>
<keyword evidence="2" id="KW-0378">Hydrolase</keyword>
<gene>
    <name evidence="2" type="ORF">ACFQ1U_00530</name>
</gene>
<feature type="domain" description="Restriction endonuclease type IV Mrr" evidence="1">
    <location>
        <begin position="13"/>
        <end position="113"/>
    </location>
</feature>
<dbReference type="Proteomes" id="UP001597062">
    <property type="component" value="Unassembled WGS sequence"/>
</dbReference>
<dbReference type="InterPro" id="IPR007560">
    <property type="entry name" value="Restrct_endonuc_IV_Mrr"/>
</dbReference>
<keyword evidence="2" id="KW-0255">Endonuclease</keyword>